<comment type="catalytic activity">
    <reaction evidence="10">
        <text>ATP + H2O = ADP + phosphate + H(+)</text>
        <dbReference type="Rhea" id="RHEA:13065"/>
        <dbReference type="ChEBI" id="CHEBI:15377"/>
        <dbReference type="ChEBI" id="CHEBI:15378"/>
        <dbReference type="ChEBI" id="CHEBI:30616"/>
        <dbReference type="ChEBI" id="CHEBI:43474"/>
        <dbReference type="ChEBI" id="CHEBI:456216"/>
        <dbReference type="EC" id="3.6.4.12"/>
    </reaction>
    <physiologicalReaction direction="left-to-right" evidence="10">
        <dbReference type="Rhea" id="RHEA:13066"/>
    </physiologicalReaction>
</comment>
<keyword evidence="15" id="KW-1185">Reference proteome</keyword>
<evidence type="ECO:0000256" key="11">
    <source>
        <dbReference type="RuleBase" id="RU363048"/>
    </source>
</evidence>
<evidence type="ECO:0000256" key="6">
    <source>
        <dbReference type="ARBA" id="ARBA00022840"/>
    </source>
</evidence>
<dbReference type="InterPro" id="IPR041048">
    <property type="entry name" value="RuvB-like_C"/>
</dbReference>
<dbReference type="EMBL" id="KB101496">
    <property type="protein sequence ID" value="ELK36548.1"/>
    <property type="molecule type" value="Genomic_DNA"/>
</dbReference>
<evidence type="ECO:0000259" key="13">
    <source>
        <dbReference type="Pfam" id="PF17856"/>
    </source>
</evidence>
<dbReference type="GO" id="GO:0120293">
    <property type="term" value="C:dynein axonemal particle"/>
    <property type="evidence" value="ECO:0007669"/>
    <property type="project" value="UniProtKB-SubCell"/>
</dbReference>
<dbReference type="InterPro" id="IPR027417">
    <property type="entry name" value="P-loop_NTPase"/>
</dbReference>
<comment type="similarity">
    <text evidence="2 11">Belongs to the RuvB family.</text>
</comment>
<feature type="domain" description="RuvB-like AAA-lid" evidence="13">
    <location>
        <begin position="78"/>
        <end position="139"/>
    </location>
</feature>
<dbReference type="GO" id="GO:0005634">
    <property type="term" value="C:nucleus"/>
    <property type="evidence" value="ECO:0007669"/>
    <property type="project" value="UniProtKB-SubCell"/>
</dbReference>
<proteinExistence type="inferred from homology"/>
<keyword evidence="7 11" id="KW-0233">DNA recombination</keyword>
<keyword evidence="11" id="KW-0805">Transcription regulation</keyword>
<dbReference type="GO" id="GO:0016887">
    <property type="term" value="F:ATP hydrolysis activity"/>
    <property type="evidence" value="ECO:0007669"/>
    <property type="project" value="RHEA"/>
</dbReference>
<keyword evidence="6 11" id="KW-0067">ATP-binding</keyword>
<keyword evidence="4 11" id="KW-0378">Hydrolase</keyword>
<dbReference type="Pfam" id="PF17856">
    <property type="entry name" value="TIP49_C"/>
    <property type="match status" value="1"/>
</dbReference>
<dbReference type="FunFam" id="1.10.8.60:FF:000010">
    <property type="entry name" value="RuvB-like helicase"/>
    <property type="match status" value="1"/>
</dbReference>
<keyword evidence="11" id="KW-0227">DNA damage</keyword>
<organism evidence="14 15">
    <name type="scientific">Myotis davidii</name>
    <name type="common">David's myotis</name>
    <dbReference type="NCBI Taxonomy" id="225400"/>
    <lineage>
        <taxon>Eukaryota</taxon>
        <taxon>Metazoa</taxon>
        <taxon>Chordata</taxon>
        <taxon>Craniata</taxon>
        <taxon>Vertebrata</taxon>
        <taxon>Euteleostomi</taxon>
        <taxon>Mammalia</taxon>
        <taxon>Eutheria</taxon>
        <taxon>Laurasiatheria</taxon>
        <taxon>Chiroptera</taxon>
        <taxon>Yangochiroptera</taxon>
        <taxon>Vespertilionidae</taxon>
        <taxon>Myotis</taxon>
    </lineage>
</organism>
<evidence type="ECO:0000256" key="1">
    <source>
        <dbReference type="ARBA" id="ARBA00004123"/>
    </source>
</evidence>
<evidence type="ECO:0000256" key="7">
    <source>
        <dbReference type="ARBA" id="ARBA00023172"/>
    </source>
</evidence>
<evidence type="ECO:0000256" key="5">
    <source>
        <dbReference type="ARBA" id="ARBA00022806"/>
    </source>
</evidence>
<protein>
    <recommendedName>
        <fullName evidence="11">RuvB-like helicase</fullName>
        <ecNumber evidence="11">3.6.4.12</ecNumber>
    </recommendedName>
</protein>
<keyword evidence="5 11" id="KW-0347">Helicase</keyword>
<keyword evidence="11" id="KW-0234">DNA repair</keyword>
<dbReference type="EC" id="3.6.4.12" evidence="11"/>
<evidence type="ECO:0000313" key="14">
    <source>
        <dbReference type="EMBL" id="ELK36548.1"/>
    </source>
</evidence>
<evidence type="ECO:0000313" key="15">
    <source>
        <dbReference type="Proteomes" id="UP000010556"/>
    </source>
</evidence>
<dbReference type="GO" id="GO:0003678">
    <property type="term" value="F:DNA helicase activity"/>
    <property type="evidence" value="ECO:0007669"/>
    <property type="project" value="UniProtKB-EC"/>
</dbReference>
<dbReference type="Gene3D" id="1.10.8.60">
    <property type="match status" value="1"/>
</dbReference>
<dbReference type="InterPro" id="IPR027238">
    <property type="entry name" value="RuvB-like"/>
</dbReference>
<evidence type="ECO:0000256" key="3">
    <source>
        <dbReference type="ARBA" id="ARBA00022741"/>
    </source>
</evidence>
<keyword evidence="8 11" id="KW-0539">Nucleus</keyword>
<evidence type="ECO:0000256" key="9">
    <source>
        <dbReference type="ARBA" id="ARBA00024190"/>
    </source>
</evidence>
<evidence type="ECO:0000256" key="8">
    <source>
        <dbReference type="ARBA" id="ARBA00023242"/>
    </source>
</evidence>
<dbReference type="InterPro" id="IPR010339">
    <property type="entry name" value="TIP49_P-loop"/>
</dbReference>
<gene>
    <name evidence="14" type="ORF">MDA_GLEAN10008437</name>
</gene>
<dbReference type="Gene3D" id="3.40.50.300">
    <property type="entry name" value="P-loop containing nucleotide triphosphate hydrolases"/>
    <property type="match status" value="1"/>
</dbReference>
<evidence type="ECO:0000256" key="10">
    <source>
        <dbReference type="ARBA" id="ARBA00048432"/>
    </source>
</evidence>
<keyword evidence="11" id="KW-0804">Transcription</keyword>
<reference evidence="15" key="1">
    <citation type="journal article" date="2013" name="Science">
        <title>Comparative analysis of bat genomes provides insight into the evolution of flight and immunity.</title>
        <authorList>
            <person name="Zhang G."/>
            <person name="Cowled C."/>
            <person name="Shi Z."/>
            <person name="Huang Z."/>
            <person name="Bishop-Lilly K.A."/>
            <person name="Fang X."/>
            <person name="Wynne J.W."/>
            <person name="Xiong Z."/>
            <person name="Baker M.L."/>
            <person name="Zhao W."/>
            <person name="Tachedjian M."/>
            <person name="Zhu Y."/>
            <person name="Zhou P."/>
            <person name="Jiang X."/>
            <person name="Ng J."/>
            <person name="Yang L."/>
            <person name="Wu L."/>
            <person name="Xiao J."/>
            <person name="Feng Y."/>
            <person name="Chen Y."/>
            <person name="Sun X."/>
            <person name="Zhang Y."/>
            <person name="Marsh G.A."/>
            <person name="Crameri G."/>
            <person name="Broder C.C."/>
            <person name="Frey K.G."/>
            <person name="Wang L.F."/>
            <person name="Wang J."/>
        </authorList>
    </citation>
    <scope>NUCLEOTIDE SEQUENCE [LARGE SCALE GENOMIC DNA]</scope>
</reference>
<evidence type="ECO:0000256" key="2">
    <source>
        <dbReference type="ARBA" id="ARBA00007519"/>
    </source>
</evidence>
<keyword evidence="3 11" id="KW-0547">Nucleotide-binding</keyword>
<evidence type="ECO:0000259" key="12">
    <source>
        <dbReference type="Pfam" id="PF06068"/>
    </source>
</evidence>
<dbReference type="GO" id="GO:0006281">
    <property type="term" value="P:DNA repair"/>
    <property type="evidence" value="ECO:0007669"/>
    <property type="project" value="UniProtKB-KW"/>
</dbReference>
<dbReference type="PANTHER" id="PTHR11093">
    <property type="entry name" value="RUVB-RELATED REPTIN AND PONTIN"/>
    <property type="match status" value="1"/>
</dbReference>
<dbReference type="GO" id="GO:0005524">
    <property type="term" value="F:ATP binding"/>
    <property type="evidence" value="ECO:0007669"/>
    <property type="project" value="UniProtKB-KW"/>
</dbReference>
<dbReference type="AlphaFoldDB" id="L5MFQ8"/>
<dbReference type="SUPFAM" id="SSF52540">
    <property type="entry name" value="P-loop containing nucleoside triphosphate hydrolases"/>
    <property type="match status" value="1"/>
</dbReference>
<evidence type="ECO:0000256" key="4">
    <source>
        <dbReference type="ARBA" id="ARBA00022801"/>
    </source>
</evidence>
<sequence>MAGRAVLLAGPPGTGKTALALAIAQELGSKVPPGPVMGSEALAIAQELGSKVPFCPMVGSEVYSTEIKKTEVLMENFRRAIEGINISEEALNHLGEIGTKTPLRYSVQLLTPANLLAKINGKDSIEKEHVEEISELFYDAKSSAQILADQQDKYMK</sequence>
<dbReference type="Proteomes" id="UP000010556">
    <property type="component" value="Unassembled WGS sequence"/>
</dbReference>
<name>L5MFQ8_MYODS</name>
<comment type="function">
    <text evidence="11">Proposed core component of the chromatin remodeling Ino80 complex which exhibits DNA- and nucleosome-activated ATPase activity and catalyzes ATP-dependent nucleosome sliding.</text>
</comment>
<feature type="domain" description="TIP49 P-loop" evidence="12">
    <location>
        <begin position="1"/>
        <end position="40"/>
    </location>
</feature>
<accession>L5MFQ8</accession>
<dbReference type="Pfam" id="PF06068">
    <property type="entry name" value="TIP49"/>
    <property type="match status" value="1"/>
</dbReference>
<comment type="subcellular location">
    <subcellularLocation>
        <location evidence="9">Dynein axonemal particle</location>
    </subcellularLocation>
    <subcellularLocation>
        <location evidence="1 11">Nucleus</location>
    </subcellularLocation>
</comment>
<dbReference type="GO" id="GO:0006310">
    <property type="term" value="P:DNA recombination"/>
    <property type="evidence" value="ECO:0007669"/>
    <property type="project" value="UniProtKB-KW"/>
</dbReference>